<reference evidence="3 4" key="1">
    <citation type="submission" date="2023-08" db="EMBL/GenBank/DDBJ databases">
        <title>Phytohabitans sansha sp. nov., isolated from marine sediment.</title>
        <authorList>
            <person name="Zhao Y."/>
            <person name="Yi K."/>
        </authorList>
    </citation>
    <scope>NUCLEOTIDE SEQUENCE [LARGE SCALE GENOMIC DNA]</scope>
    <source>
        <strain evidence="3 4">ZYX-F-186</strain>
    </source>
</reference>
<evidence type="ECO:0000259" key="2">
    <source>
        <dbReference type="Pfam" id="PF20736"/>
    </source>
</evidence>
<dbReference type="RefSeq" id="WP_308712952.1">
    <property type="nucleotide sequence ID" value="NZ_JAVHUY010000011.1"/>
</dbReference>
<dbReference type="InterPro" id="IPR008928">
    <property type="entry name" value="6-hairpin_glycosidase_sf"/>
</dbReference>
<dbReference type="InterPro" id="IPR012878">
    <property type="entry name" value="Beta-AFase-like_GH127_cat"/>
</dbReference>
<dbReference type="InterPro" id="IPR006311">
    <property type="entry name" value="TAT_signal"/>
</dbReference>
<dbReference type="InterPro" id="IPR049046">
    <property type="entry name" value="Beta-AFase-like_GH127_middle"/>
</dbReference>
<dbReference type="PROSITE" id="PS51318">
    <property type="entry name" value="TAT"/>
    <property type="match status" value="1"/>
</dbReference>
<gene>
    <name evidence="3" type="ORF">RB614_14280</name>
</gene>
<feature type="domain" description="Non-reducing end beta-L-arabinofuranosidase-like GH127 catalytic" evidence="1">
    <location>
        <begin position="59"/>
        <end position="462"/>
    </location>
</feature>
<dbReference type="GO" id="GO:0016787">
    <property type="term" value="F:hydrolase activity"/>
    <property type="evidence" value="ECO:0007669"/>
    <property type="project" value="UniProtKB-KW"/>
</dbReference>
<dbReference type="SUPFAM" id="SSF48208">
    <property type="entry name" value="Six-hairpin glycosidases"/>
    <property type="match status" value="1"/>
</dbReference>
<name>A0ABU0ZF56_9ACTN</name>
<proteinExistence type="predicted"/>
<dbReference type="Proteomes" id="UP001230908">
    <property type="component" value="Unassembled WGS sequence"/>
</dbReference>
<dbReference type="Pfam" id="PF07944">
    <property type="entry name" value="Beta-AFase-like_GH127_cat"/>
    <property type="match status" value="1"/>
</dbReference>
<evidence type="ECO:0000313" key="3">
    <source>
        <dbReference type="EMBL" id="MDQ7905682.1"/>
    </source>
</evidence>
<evidence type="ECO:0000259" key="1">
    <source>
        <dbReference type="Pfam" id="PF07944"/>
    </source>
</evidence>
<feature type="domain" description="Non-reducing end beta-L-arabinofuranosidase-like GH127 middle" evidence="2">
    <location>
        <begin position="474"/>
        <end position="564"/>
    </location>
</feature>
<evidence type="ECO:0000313" key="4">
    <source>
        <dbReference type="Proteomes" id="UP001230908"/>
    </source>
</evidence>
<protein>
    <submittedName>
        <fullName evidence="3">Glycoside hydrolase family 127 protein</fullName>
    </submittedName>
</protein>
<sequence length="728" mass="80488">MVSIDRRGLFRAAGAVGVGAVIGPALSGSSYAATERALSQADFLDQNPSWRVKPFALDQVTLQDGTVFAQKRDRVLTFAAAYPADRVLHNFRVTAGLPTPAGSSPPGGWDDATGNLRGHYSGHLITLFAQAYASTRQAVFRDKVDYIVTELGKCQDALAASGLYSHPGFLAAYPETQFVRLESFATYPTIWAPYYTCHKIMRGLLDAYLLVGNDQALDIVTKMGDWVHSRLSVLPRETLNRMWAIYIAGEYGAMNEVMADLHAITGDERYLVAAKCFDNRQSLFGATVEDRDVLTRLHANTHVPQFLGYLRVFDQSEEAEYYTAAENFWHMVVPHRMYAHGGTSGTWPATPDLAANTNAELFQPRGNIANSIAGNGAETCTTYNLLKVARNLFFHDPDPTYMDYYERGLLNHILGSRRDTESTTSPNVTYFLPLTPGSVRGFGNTGTCCGGTGLENHTKYQESIYFRSAENDALYVNLYVGSTLNWAARGFTITQVTDFPRQEESTLTVTGEGWLDIHLRIPSWATGFRVSVNGSERGGPMTPGTYLRLRRRWHTGDTIHVSLPFRLRVEKALDRPDTQTIFNGPIVLPALSTDPAYREFSLYKDVKLDGGLGHAITPGGDGTFTTNGHTLRPLYVGDTQAQHIYFRRHEPTVVFGTHDSGVPNRAAADGTTLLDAVWAAAPFPDHDRFVGEVRRVSIRWADEGRLSRAEREAVMSAALAARDDLRID</sequence>
<comment type="caution">
    <text evidence="3">The sequence shown here is derived from an EMBL/GenBank/DDBJ whole genome shotgun (WGS) entry which is preliminary data.</text>
</comment>
<keyword evidence="4" id="KW-1185">Reference proteome</keyword>
<keyword evidence="3" id="KW-0378">Hydrolase</keyword>
<dbReference type="EMBL" id="JAVHUY010000011">
    <property type="protein sequence ID" value="MDQ7905682.1"/>
    <property type="molecule type" value="Genomic_DNA"/>
</dbReference>
<dbReference type="Pfam" id="PF20736">
    <property type="entry name" value="Glyco_hydro127M"/>
    <property type="match status" value="1"/>
</dbReference>
<dbReference type="PANTHER" id="PTHR31151:SF0">
    <property type="entry name" value="PROLINE-TRNA LIGASE (DUF1680)"/>
    <property type="match status" value="1"/>
</dbReference>
<organism evidence="3 4">
    <name type="scientific">Phytohabitans maris</name>
    <dbReference type="NCBI Taxonomy" id="3071409"/>
    <lineage>
        <taxon>Bacteria</taxon>
        <taxon>Bacillati</taxon>
        <taxon>Actinomycetota</taxon>
        <taxon>Actinomycetes</taxon>
        <taxon>Micromonosporales</taxon>
        <taxon>Micromonosporaceae</taxon>
    </lineage>
</organism>
<accession>A0ABU0ZF56</accession>
<dbReference type="PANTHER" id="PTHR31151">
    <property type="entry name" value="PROLINE-TRNA LIGASE (DUF1680)"/>
    <property type="match status" value="1"/>
</dbReference>